<evidence type="ECO:0000256" key="6">
    <source>
        <dbReference type="ARBA" id="ARBA00022673"/>
    </source>
</evidence>
<reference evidence="18 19" key="1">
    <citation type="submission" date="2019-09" db="EMBL/GenBank/DDBJ databases">
        <title>Bird 10,000 Genomes (B10K) Project - Family phase.</title>
        <authorList>
            <person name="Zhang G."/>
        </authorList>
    </citation>
    <scope>NUCLEOTIDE SEQUENCE [LARGE SCALE GENOMIC DNA]</scope>
    <source>
        <strain evidence="18">B10K-CU-031-17</strain>
        <tissue evidence="18">Muscle</tissue>
    </source>
</reference>
<feature type="transmembrane region" description="Helical" evidence="14">
    <location>
        <begin position="892"/>
        <end position="909"/>
    </location>
</feature>
<dbReference type="InterPro" id="IPR050927">
    <property type="entry name" value="TRPM"/>
</dbReference>
<evidence type="ECO:0000256" key="5">
    <source>
        <dbReference type="ARBA" id="ARBA00022568"/>
    </source>
</evidence>
<feature type="domain" description="TRPM SLOG" evidence="16">
    <location>
        <begin position="150"/>
        <end position="379"/>
    </location>
</feature>
<accession>A0A7K8MMC1</accession>
<keyword evidence="4" id="KW-1003">Cell membrane</keyword>
<evidence type="ECO:0000259" key="17">
    <source>
        <dbReference type="Pfam" id="PF25508"/>
    </source>
</evidence>
<dbReference type="GO" id="GO:0005886">
    <property type="term" value="C:plasma membrane"/>
    <property type="evidence" value="ECO:0007669"/>
    <property type="project" value="UniProtKB-SubCell"/>
</dbReference>
<dbReference type="InterPro" id="IPR005821">
    <property type="entry name" value="Ion_trans_dom"/>
</dbReference>
<comment type="caution">
    <text evidence="18">The sequence shown here is derived from an EMBL/GenBank/DDBJ whole genome shotgun (WGS) entry which is preliminary data.</text>
</comment>
<feature type="region of interest" description="Disordered" evidence="13">
    <location>
        <begin position="41"/>
        <end position="60"/>
    </location>
</feature>
<evidence type="ECO:0000259" key="16">
    <source>
        <dbReference type="Pfam" id="PF18139"/>
    </source>
</evidence>
<evidence type="ECO:0000256" key="9">
    <source>
        <dbReference type="ARBA" id="ARBA00022989"/>
    </source>
</evidence>
<dbReference type="EMBL" id="VWYY01001602">
    <property type="protein sequence ID" value="NXE42406.1"/>
    <property type="molecule type" value="Genomic_DNA"/>
</dbReference>
<comment type="similarity">
    <text evidence="2">Belongs to the transient receptor (TC 1.A.4) family. LTrpC subfamily. TRPM2 sub-subfamily.</text>
</comment>
<keyword evidence="7 14" id="KW-0812">Transmembrane</keyword>
<organism evidence="18 19">
    <name type="scientific">Ptilorrhoa leucosticta</name>
    <dbReference type="NCBI Taxonomy" id="449384"/>
    <lineage>
        <taxon>Eukaryota</taxon>
        <taxon>Metazoa</taxon>
        <taxon>Chordata</taxon>
        <taxon>Craniata</taxon>
        <taxon>Vertebrata</taxon>
        <taxon>Euteleostomi</taxon>
        <taxon>Archelosauria</taxon>
        <taxon>Archosauria</taxon>
        <taxon>Dinosauria</taxon>
        <taxon>Saurischia</taxon>
        <taxon>Theropoda</taxon>
        <taxon>Coelurosauria</taxon>
        <taxon>Aves</taxon>
        <taxon>Neognathae</taxon>
        <taxon>Neoaves</taxon>
        <taxon>Telluraves</taxon>
        <taxon>Australaves</taxon>
        <taxon>Passeriformes</taxon>
        <taxon>Corvoidea</taxon>
        <taxon>Cinclosomatidae</taxon>
        <taxon>Ptilorrhoa</taxon>
    </lineage>
</organism>
<feature type="transmembrane region" description="Helical" evidence="14">
    <location>
        <begin position="825"/>
        <end position="842"/>
    </location>
</feature>
<keyword evidence="9 14" id="KW-1133">Transmembrane helix</keyword>
<proteinExistence type="inferred from homology"/>
<keyword evidence="11 14" id="KW-0472">Membrane</keyword>
<keyword evidence="5" id="KW-0109">Calcium transport</keyword>
<evidence type="ECO:0000256" key="3">
    <source>
        <dbReference type="ARBA" id="ARBA00022448"/>
    </source>
</evidence>
<name>A0A7K8MMC1_9CORV</name>
<evidence type="ECO:0000256" key="10">
    <source>
        <dbReference type="ARBA" id="ARBA00023065"/>
    </source>
</evidence>
<evidence type="ECO:0000256" key="4">
    <source>
        <dbReference type="ARBA" id="ARBA00022475"/>
    </source>
</evidence>
<feature type="non-terminal residue" evidence="18">
    <location>
        <position position="1266"/>
    </location>
</feature>
<dbReference type="InterPro" id="IPR015797">
    <property type="entry name" value="NUDIX_hydrolase-like_dom_sf"/>
</dbReference>
<evidence type="ECO:0000313" key="19">
    <source>
        <dbReference type="Proteomes" id="UP000547721"/>
    </source>
</evidence>
<dbReference type="AlphaFoldDB" id="A0A7K8MMC1"/>
<dbReference type="GO" id="GO:0051209">
    <property type="term" value="P:release of sequestered calcium ion into cytosol"/>
    <property type="evidence" value="ECO:0007669"/>
    <property type="project" value="TreeGrafter"/>
</dbReference>
<feature type="domain" description="TRPM-like" evidence="17">
    <location>
        <begin position="480"/>
        <end position="683"/>
    </location>
</feature>
<evidence type="ECO:0000256" key="12">
    <source>
        <dbReference type="ARBA" id="ARBA00023303"/>
    </source>
</evidence>
<evidence type="ECO:0000256" key="8">
    <source>
        <dbReference type="ARBA" id="ARBA00022837"/>
    </source>
</evidence>
<sequence>MSARGRCAKVLPSELNKVCPERGDDPATHPRKMSDFEVVPNLQQSSSSVSRSRRKAHFPAGSNEKENLISWIPENIRKKECTYFVESSQTSDSGRIVCECGYLREQHLDDAAKPPIFLGKEWDPSRHIQEMPTDAFGDIRFTGLGQKTGKYVRVSSDTPPRVIYHLMTQHWGLDAPNLLISVTGGAKNFIMKPRLKNIFRQGLVKVAQTTGAWIITGGSHAGVMKQVGEAVRDFILSCSHKEGDIVTIGIATWGTVYNRESLVCPMGGFPAEYVLDEENQGSLSCLDSNHSHFILVDDGTHGRYGVEIPLRTRLEKFISEQTKVKGGVAIKIPIVCVVLEGGPGTLDTIYNAITNGTPCVIVEGSGRVADVIAQVANLPVAKITIALIQKKLSILFHDTYELFTERKLVEWTKKIQDIVRSRQLLTIFREGKYGQQDVDVAILQALFKASRNQDHFGRENWDHQLKLAVAWNRVDIARSEIFTDDHDWKPSDLHPVMAAALISNKPEFVKLFLEQGVRLKEFVTWDTLVYLYDNLAPSCLFHSKLQKVLLEEREHTAGSKMPRLQMHHVSQVLRELLGCSTQPLYPKPKHTERPRLSIPVPHIKLNVQGSSLRSLYKRSAGRVTFTMDPVRDLLIWAVVQNRKELAEIIWAQVSQPRALVTAEGLILSQTSQPQGEQSQLASLRALGVHPQPHHEARSLPSWPKQVEGMCWAKSGLVRLRGLSTQGHSSWAGEGFHPLTAFWDKRPCSWWHSEHAKESPSEPTSIPAPSREKRLQPMGCLTRLRAFFTAPIVIFLMNILSYFTFLLLFAYVLMVDFQPRPSWREYLIYFWLFSLVCEETRQLLYDPDGLGVVKMASLYIKDFWNKLDICAILVFIAGLTCRLIPSTLYPGRIILSLAFIIFCLRLMHIFTVSKTLGPKIIIVKRMVRAPYTFQQVQEHTDQIWKFQRHDLIEEYHGRPPAPPPLILLNHLQLLLRRGLLRRPATHHKLKEKLEKNEEAALLSWEMYLKENYLQHQQCQEKQNTEQMIRDIAQRVDVLAELLDLDRVKRTGVVEQRLGSLEDQVHQSAQALRWMMQALRGNGFSSGEDVPPVGSSKALDTKEIDLEGKPEESRPPYHVLARNLLYPGSHTLRFPVPNEKVPWEVDFPLYDPPAYSADHKDMAVQDPFSLSLESLLKINYNAMDGLIDRQSFHGLYAVQDGLPLNPMGRTGLRGRGRLHCFGPNHALHPVVTRWRRNLDGSIIRKSLKKMLEVLVARYPLSDVWALPG</sequence>
<gene>
    <name evidence="18" type="primary">Trpm2</name>
    <name evidence="18" type="ORF">PTILEU_R12932</name>
</gene>
<evidence type="ECO:0000256" key="14">
    <source>
        <dbReference type="SAM" id="Phobius"/>
    </source>
</evidence>
<keyword evidence="12" id="KW-0407">Ion channel</keyword>
<dbReference type="Gene3D" id="3.90.79.10">
    <property type="entry name" value="Nucleoside Triphosphate Pyrophosphohydrolase"/>
    <property type="match status" value="1"/>
</dbReference>
<evidence type="ECO:0000256" key="1">
    <source>
        <dbReference type="ARBA" id="ARBA00004651"/>
    </source>
</evidence>
<dbReference type="Pfam" id="PF00520">
    <property type="entry name" value="Ion_trans"/>
    <property type="match status" value="1"/>
</dbReference>
<evidence type="ECO:0000313" key="18">
    <source>
        <dbReference type="EMBL" id="NXE42406.1"/>
    </source>
</evidence>
<keyword evidence="10" id="KW-0406">Ion transport</keyword>
<dbReference type="InterPro" id="IPR057366">
    <property type="entry name" value="TRPM-like"/>
</dbReference>
<feature type="domain" description="Ion transport" evidence="15">
    <location>
        <begin position="802"/>
        <end position="927"/>
    </location>
</feature>
<evidence type="ECO:0000256" key="2">
    <source>
        <dbReference type="ARBA" id="ARBA00009501"/>
    </source>
</evidence>
<keyword evidence="19" id="KW-1185">Reference proteome</keyword>
<dbReference type="Pfam" id="PF25508">
    <property type="entry name" value="TRPM2"/>
    <property type="match status" value="1"/>
</dbReference>
<dbReference type="Proteomes" id="UP000547721">
    <property type="component" value="Unassembled WGS sequence"/>
</dbReference>
<protein>
    <submittedName>
        <fullName evidence="18">TRPM2 protein</fullName>
    </submittedName>
</protein>
<keyword evidence="3" id="KW-0813">Transport</keyword>
<dbReference type="InterPro" id="IPR041491">
    <property type="entry name" value="TRPM_SLOG"/>
</dbReference>
<dbReference type="Pfam" id="PF18139">
    <property type="entry name" value="LSDAT_euk"/>
    <property type="match status" value="1"/>
</dbReference>
<evidence type="ECO:0000256" key="11">
    <source>
        <dbReference type="ARBA" id="ARBA00023136"/>
    </source>
</evidence>
<comment type="subcellular location">
    <subcellularLocation>
        <location evidence="1">Cell membrane</location>
        <topology evidence="1">Multi-pass membrane protein</topology>
    </subcellularLocation>
</comment>
<evidence type="ECO:0000256" key="7">
    <source>
        <dbReference type="ARBA" id="ARBA00022692"/>
    </source>
</evidence>
<dbReference type="PANTHER" id="PTHR13800:SF2">
    <property type="entry name" value="TRANSIENT RECEPTOR POTENTIAL CATION CHANNEL SUBFAMILY M MEMBER 2"/>
    <property type="match status" value="1"/>
</dbReference>
<dbReference type="Pfam" id="PF25969">
    <property type="entry name" value="NUDT9_N"/>
    <property type="match status" value="1"/>
</dbReference>
<dbReference type="Gene3D" id="3.40.50.450">
    <property type="match status" value="1"/>
</dbReference>
<evidence type="ECO:0000256" key="13">
    <source>
        <dbReference type="SAM" id="MobiDB-lite"/>
    </source>
</evidence>
<evidence type="ECO:0000259" key="15">
    <source>
        <dbReference type="Pfam" id="PF00520"/>
    </source>
</evidence>
<feature type="transmembrane region" description="Helical" evidence="14">
    <location>
        <begin position="785"/>
        <end position="813"/>
    </location>
</feature>
<feature type="transmembrane region" description="Helical" evidence="14">
    <location>
        <begin position="862"/>
        <end position="880"/>
    </location>
</feature>
<dbReference type="GO" id="GO:0099604">
    <property type="term" value="F:ligand-gated calcium channel activity"/>
    <property type="evidence" value="ECO:0007669"/>
    <property type="project" value="TreeGrafter"/>
</dbReference>
<feature type="non-terminal residue" evidence="18">
    <location>
        <position position="1"/>
    </location>
</feature>
<keyword evidence="8" id="KW-0106">Calcium</keyword>
<keyword evidence="6" id="KW-0107">Calcium channel</keyword>
<dbReference type="SUPFAM" id="SSF55811">
    <property type="entry name" value="Nudix"/>
    <property type="match status" value="1"/>
</dbReference>
<dbReference type="PANTHER" id="PTHR13800">
    <property type="entry name" value="TRANSIENT RECEPTOR POTENTIAL CATION CHANNEL, SUBFAMILY M, MEMBER 6"/>
    <property type="match status" value="1"/>
</dbReference>